<dbReference type="GO" id="GO:0031992">
    <property type="term" value="F:energy transducer activity"/>
    <property type="evidence" value="ECO:0007669"/>
    <property type="project" value="InterPro"/>
</dbReference>
<dbReference type="PANTHER" id="PTHR33446:SF2">
    <property type="entry name" value="PROTEIN TONB"/>
    <property type="match status" value="1"/>
</dbReference>
<comment type="function">
    <text evidence="10">Interacts with outer membrane receptor proteins that carry out high-affinity binding and energy dependent uptake into the periplasmic space of specific substrates. It could act to transduce energy from the cytoplasmic membrane to specific energy-requiring processes in the outer membrane, resulting in the release into the periplasm of ligands bound by these outer membrane proteins.</text>
</comment>
<dbReference type="Gene3D" id="3.30.1150.10">
    <property type="match status" value="1"/>
</dbReference>
<dbReference type="PRINTS" id="PR01374">
    <property type="entry name" value="TONBPROTEIN"/>
</dbReference>
<dbReference type="GO" id="GO:0030288">
    <property type="term" value="C:outer membrane-bounded periplasmic space"/>
    <property type="evidence" value="ECO:0007669"/>
    <property type="project" value="InterPro"/>
</dbReference>
<keyword evidence="9" id="KW-0472">Membrane</keyword>
<organism evidence="13 14">
    <name type="scientific">Nitrospirillum iridis</name>
    <dbReference type="NCBI Taxonomy" id="765888"/>
    <lineage>
        <taxon>Bacteria</taxon>
        <taxon>Pseudomonadati</taxon>
        <taxon>Pseudomonadota</taxon>
        <taxon>Alphaproteobacteria</taxon>
        <taxon>Rhodospirillales</taxon>
        <taxon>Azospirillaceae</taxon>
        <taxon>Nitrospirillum</taxon>
    </lineage>
</organism>
<keyword evidence="10" id="KW-0735">Signal-anchor</keyword>
<evidence type="ECO:0000256" key="4">
    <source>
        <dbReference type="ARBA" id="ARBA00022475"/>
    </source>
</evidence>
<gene>
    <name evidence="13" type="ORF">FHS74_000124</name>
</gene>
<dbReference type="RefSeq" id="WP_184796465.1">
    <property type="nucleotide sequence ID" value="NZ_JACIIZ010000001.1"/>
</dbReference>
<evidence type="ECO:0000256" key="2">
    <source>
        <dbReference type="ARBA" id="ARBA00006555"/>
    </source>
</evidence>
<keyword evidence="6" id="KW-0812">Transmembrane</keyword>
<accession>A0A7X0AVU3</accession>
<evidence type="ECO:0000256" key="10">
    <source>
        <dbReference type="RuleBase" id="RU362123"/>
    </source>
</evidence>
<dbReference type="InterPro" id="IPR051045">
    <property type="entry name" value="TonB-dependent_transducer"/>
</dbReference>
<dbReference type="Proteomes" id="UP000539175">
    <property type="component" value="Unassembled WGS sequence"/>
</dbReference>
<feature type="compositionally biased region" description="Pro residues" evidence="11">
    <location>
        <begin position="57"/>
        <end position="75"/>
    </location>
</feature>
<evidence type="ECO:0000256" key="6">
    <source>
        <dbReference type="ARBA" id="ARBA00022692"/>
    </source>
</evidence>
<dbReference type="GO" id="GO:0015031">
    <property type="term" value="P:protein transport"/>
    <property type="evidence" value="ECO:0007669"/>
    <property type="project" value="UniProtKB-UniRule"/>
</dbReference>
<keyword evidence="5 10" id="KW-0997">Cell inner membrane</keyword>
<keyword evidence="7 10" id="KW-0653">Protein transport</keyword>
<comment type="subcellular location">
    <subcellularLocation>
        <location evidence="1 10">Cell inner membrane</location>
        <topology evidence="1 10">Single-pass membrane protein</topology>
        <orientation evidence="1 10">Periplasmic side</orientation>
    </subcellularLocation>
</comment>
<evidence type="ECO:0000256" key="11">
    <source>
        <dbReference type="SAM" id="MobiDB-lite"/>
    </source>
</evidence>
<evidence type="ECO:0000256" key="9">
    <source>
        <dbReference type="ARBA" id="ARBA00023136"/>
    </source>
</evidence>
<dbReference type="InterPro" id="IPR037682">
    <property type="entry name" value="TonB_C"/>
</dbReference>
<dbReference type="EMBL" id="JACIIZ010000001">
    <property type="protein sequence ID" value="MBB6249591.1"/>
    <property type="molecule type" value="Genomic_DNA"/>
</dbReference>
<sequence>MPYTAKQSSNSRLIGLAATVLIQAGIVYALFTGLANKVVEVVKGPVETKIIEEIKPDTPPPPPPPPPPHVDIQPPPFVPPVEINIENPPPPVVAQTTSTKPPVVIPPTAPVAPQAPPAPASSPVKLDPASFSRYQPEYPSASSRLGEEGRVVFVVYCDSNGKVTDAKVVEGSGHDRLDEAVVRQAQRGVWKCTAETQDGKALATWSSTKMAYRFQLKDAR</sequence>
<evidence type="ECO:0000259" key="12">
    <source>
        <dbReference type="PROSITE" id="PS52015"/>
    </source>
</evidence>
<dbReference type="PROSITE" id="PS52015">
    <property type="entry name" value="TONB_CTD"/>
    <property type="match status" value="1"/>
</dbReference>
<dbReference type="GO" id="GO:0005886">
    <property type="term" value="C:plasma membrane"/>
    <property type="evidence" value="ECO:0007669"/>
    <property type="project" value="UniProtKB-SubCell"/>
</dbReference>
<evidence type="ECO:0000256" key="5">
    <source>
        <dbReference type="ARBA" id="ARBA00022519"/>
    </source>
</evidence>
<keyword evidence="4 10" id="KW-1003">Cell membrane</keyword>
<evidence type="ECO:0000313" key="13">
    <source>
        <dbReference type="EMBL" id="MBB6249591.1"/>
    </source>
</evidence>
<keyword evidence="3 10" id="KW-0813">Transport</keyword>
<dbReference type="SUPFAM" id="SSF74653">
    <property type="entry name" value="TolA/TonB C-terminal domain"/>
    <property type="match status" value="1"/>
</dbReference>
<keyword evidence="14" id="KW-1185">Reference proteome</keyword>
<comment type="similarity">
    <text evidence="2 10">Belongs to the TonB family.</text>
</comment>
<protein>
    <recommendedName>
        <fullName evidence="10">Protein TonB</fullName>
    </recommendedName>
</protein>
<evidence type="ECO:0000256" key="8">
    <source>
        <dbReference type="ARBA" id="ARBA00022989"/>
    </source>
</evidence>
<dbReference type="GO" id="GO:0015891">
    <property type="term" value="P:siderophore transport"/>
    <property type="evidence" value="ECO:0007669"/>
    <property type="project" value="InterPro"/>
</dbReference>
<name>A0A7X0AVU3_9PROT</name>
<dbReference type="PANTHER" id="PTHR33446">
    <property type="entry name" value="PROTEIN TONB-RELATED"/>
    <property type="match status" value="1"/>
</dbReference>
<evidence type="ECO:0000256" key="1">
    <source>
        <dbReference type="ARBA" id="ARBA00004383"/>
    </source>
</evidence>
<dbReference type="InterPro" id="IPR003538">
    <property type="entry name" value="TonB"/>
</dbReference>
<comment type="caution">
    <text evidence="13">The sequence shown here is derived from an EMBL/GenBank/DDBJ whole genome shotgun (WGS) entry which is preliminary data.</text>
</comment>
<reference evidence="13 14" key="1">
    <citation type="submission" date="2020-08" db="EMBL/GenBank/DDBJ databases">
        <title>Genomic Encyclopedia of Type Strains, Phase IV (KMG-IV): sequencing the most valuable type-strain genomes for metagenomic binning, comparative biology and taxonomic classification.</title>
        <authorList>
            <person name="Goeker M."/>
        </authorList>
    </citation>
    <scope>NUCLEOTIDE SEQUENCE [LARGE SCALE GENOMIC DNA]</scope>
    <source>
        <strain evidence="13 14">DSM 22198</strain>
    </source>
</reference>
<evidence type="ECO:0000256" key="7">
    <source>
        <dbReference type="ARBA" id="ARBA00022927"/>
    </source>
</evidence>
<evidence type="ECO:0000256" key="3">
    <source>
        <dbReference type="ARBA" id="ARBA00022448"/>
    </source>
</evidence>
<evidence type="ECO:0000313" key="14">
    <source>
        <dbReference type="Proteomes" id="UP000539175"/>
    </source>
</evidence>
<dbReference type="Pfam" id="PF03544">
    <property type="entry name" value="TonB_C"/>
    <property type="match status" value="1"/>
</dbReference>
<keyword evidence="8" id="KW-1133">Transmembrane helix</keyword>
<dbReference type="InterPro" id="IPR006260">
    <property type="entry name" value="TonB/TolA_C"/>
</dbReference>
<proteinExistence type="inferred from homology"/>
<feature type="region of interest" description="Disordered" evidence="11">
    <location>
        <begin position="53"/>
        <end position="75"/>
    </location>
</feature>
<dbReference type="NCBIfam" id="TIGR01352">
    <property type="entry name" value="tonB_Cterm"/>
    <property type="match status" value="1"/>
</dbReference>
<feature type="domain" description="TonB C-terminal" evidence="12">
    <location>
        <begin position="123"/>
        <end position="220"/>
    </location>
</feature>
<dbReference type="GO" id="GO:0055085">
    <property type="term" value="P:transmembrane transport"/>
    <property type="evidence" value="ECO:0007669"/>
    <property type="project" value="InterPro"/>
</dbReference>
<dbReference type="AlphaFoldDB" id="A0A7X0AVU3"/>